<keyword evidence="5" id="KW-1185">Reference proteome</keyword>
<dbReference type="Proteomes" id="UP000305939">
    <property type="component" value="Unassembled WGS sequence"/>
</dbReference>
<accession>A0A4V3UXU8</accession>
<dbReference type="InterPro" id="IPR037523">
    <property type="entry name" value="VOC_core"/>
</dbReference>
<name>A0A4V3UXU8_9FLAO</name>
<dbReference type="PROSITE" id="PS51819">
    <property type="entry name" value="VOC"/>
    <property type="match status" value="1"/>
</dbReference>
<dbReference type="EMBL" id="SSMC01000004">
    <property type="protein sequence ID" value="THD65730.1"/>
    <property type="molecule type" value="Genomic_DNA"/>
</dbReference>
<evidence type="ECO:0000259" key="3">
    <source>
        <dbReference type="PROSITE" id="PS51819"/>
    </source>
</evidence>
<dbReference type="RefSeq" id="WP_136337014.1">
    <property type="nucleotide sequence ID" value="NZ_QXMP01000002.1"/>
</dbReference>
<evidence type="ECO:0000313" key="4">
    <source>
        <dbReference type="EMBL" id="THD65730.1"/>
    </source>
</evidence>
<comment type="caution">
    <text evidence="4">The sequence shown here is derived from an EMBL/GenBank/DDBJ whole genome shotgun (WGS) entry which is preliminary data.</text>
</comment>
<dbReference type="Gene3D" id="3.10.180.10">
    <property type="entry name" value="2,3-Dihydroxybiphenyl 1,2-Dioxygenase, domain 1"/>
    <property type="match status" value="1"/>
</dbReference>
<organism evidence="4 5">
    <name type="scientific">Robertkochia marina</name>
    <dbReference type="NCBI Taxonomy" id="1227945"/>
    <lineage>
        <taxon>Bacteria</taxon>
        <taxon>Pseudomonadati</taxon>
        <taxon>Bacteroidota</taxon>
        <taxon>Flavobacteriia</taxon>
        <taxon>Flavobacteriales</taxon>
        <taxon>Flavobacteriaceae</taxon>
        <taxon>Robertkochia</taxon>
    </lineage>
</organism>
<keyword evidence="2" id="KW-0732">Signal</keyword>
<feature type="signal peptide" evidence="2">
    <location>
        <begin position="1"/>
        <end position="19"/>
    </location>
</feature>
<protein>
    <submittedName>
        <fullName evidence="4">VOC family protein</fullName>
    </submittedName>
</protein>
<evidence type="ECO:0000256" key="2">
    <source>
        <dbReference type="SAM" id="SignalP"/>
    </source>
</evidence>
<dbReference type="PANTHER" id="PTHR36113:SF6">
    <property type="entry name" value="FOSFOMYCIN RESISTANCE PROTEIN FOSX"/>
    <property type="match status" value="1"/>
</dbReference>
<proteinExistence type="predicted"/>
<dbReference type="AlphaFoldDB" id="A0A4V3UXU8"/>
<evidence type="ECO:0000313" key="5">
    <source>
        <dbReference type="Proteomes" id="UP000305939"/>
    </source>
</evidence>
<feature type="chain" id="PRO_5020917840" evidence="2">
    <location>
        <begin position="20"/>
        <end position="147"/>
    </location>
</feature>
<dbReference type="PANTHER" id="PTHR36113">
    <property type="entry name" value="LYASE, PUTATIVE-RELATED-RELATED"/>
    <property type="match status" value="1"/>
</dbReference>
<gene>
    <name evidence="4" type="ORF">E7Z59_14170</name>
</gene>
<reference evidence="4 5" key="1">
    <citation type="submission" date="2019-04" db="EMBL/GenBank/DDBJ databases">
        <title>Draft genome sequence of Robertkochia marina CC-AMO-30D.</title>
        <authorList>
            <person name="Hameed A."/>
            <person name="Lin S.-Y."/>
            <person name="Shahina M."/>
            <person name="Lai W.-A."/>
            <person name="Young C.-C."/>
        </authorList>
    </citation>
    <scope>NUCLEOTIDE SEQUENCE [LARGE SCALE GENOMIC DNA]</scope>
    <source>
        <strain evidence="4 5">CC-AMO-30D</strain>
    </source>
</reference>
<dbReference type="OrthoDB" id="192739at2"/>
<dbReference type="SUPFAM" id="SSF54593">
    <property type="entry name" value="Glyoxalase/Bleomycin resistance protein/Dihydroxybiphenyl dioxygenase"/>
    <property type="match status" value="1"/>
</dbReference>
<dbReference type="GO" id="GO:0046872">
    <property type="term" value="F:metal ion binding"/>
    <property type="evidence" value="ECO:0007669"/>
    <property type="project" value="UniProtKB-KW"/>
</dbReference>
<dbReference type="Pfam" id="PF00903">
    <property type="entry name" value="Glyoxalase"/>
    <property type="match status" value="1"/>
</dbReference>
<dbReference type="InterPro" id="IPR051332">
    <property type="entry name" value="Fosfomycin_Res_Enzymes"/>
</dbReference>
<sequence>MRPWKLLLLLCLFLDTVRAQPPALSFDHYAIQVEDLNTSVKFYQEILNLQEIKNKTGLEHIRWFSLGNALSLHIIEAPGFKNPPEKGIHLALNTKDLDAIVKHLRSRDIYFENWQGDANTTNTRADGIRQIYLKDPDGYWIEINENE</sequence>
<dbReference type="InterPro" id="IPR029068">
    <property type="entry name" value="Glyas_Bleomycin-R_OHBP_Dase"/>
</dbReference>
<evidence type="ECO:0000256" key="1">
    <source>
        <dbReference type="ARBA" id="ARBA00022723"/>
    </source>
</evidence>
<feature type="domain" description="VOC" evidence="3">
    <location>
        <begin position="25"/>
        <end position="146"/>
    </location>
</feature>
<keyword evidence="1" id="KW-0479">Metal-binding</keyword>
<dbReference type="InterPro" id="IPR004360">
    <property type="entry name" value="Glyas_Fos-R_dOase_dom"/>
</dbReference>